<dbReference type="Proteomes" id="UP000306236">
    <property type="component" value="Unassembled WGS sequence"/>
</dbReference>
<dbReference type="InterPro" id="IPR003425">
    <property type="entry name" value="CCB3/YggT"/>
</dbReference>
<comment type="caution">
    <text evidence="2">The sequence shown here is derived from an EMBL/GenBank/DDBJ whole genome shotgun (WGS) entry which is preliminary data.</text>
</comment>
<feature type="transmembrane region" description="Helical" evidence="1">
    <location>
        <begin position="155"/>
        <end position="177"/>
    </location>
</feature>
<dbReference type="RefSeq" id="WP_136406945.1">
    <property type="nucleotide sequence ID" value="NZ_SSWX01000015.1"/>
</dbReference>
<accession>A0A4S5BRH7</accession>
<keyword evidence="3" id="KW-1185">Reference proteome</keyword>
<reference evidence="2 3" key="1">
    <citation type="submission" date="2019-04" db="EMBL/GenBank/DDBJ databases">
        <title>Lampropedia sp YIM MLB12 draf genome.</title>
        <authorList>
            <person name="Wang Y.-X."/>
        </authorList>
    </citation>
    <scope>NUCLEOTIDE SEQUENCE [LARGE SCALE GENOMIC DNA]</scope>
    <source>
        <strain evidence="2 3">YIM MLB12</strain>
    </source>
</reference>
<keyword evidence="1" id="KW-0812">Transmembrane</keyword>
<dbReference type="GO" id="GO:0016020">
    <property type="term" value="C:membrane"/>
    <property type="evidence" value="ECO:0007669"/>
    <property type="project" value="InterPro"/>
</dbReference>
<keyword evidence="1" id="KW-1133">Transmembrane helix</keyword>
<evidence type="ECO:0000256" key="1">
    <source>
        <dbReference type="SAM" id="Phobius"/>
    </source>
</evidence>
<dbReference type="AlphaFoldDB" id="A0A4S5BRH7"/>
<protein>
    <submittedName>
        <fullName evidence="2">YggT family protein</fullName>
    </submittedName>
</protein>
<dbReference type="OrthoDB" id="9806665at2"/>
<evidence type="ECO:0000313" key="2">
    <source>
        <dbReference type="EMBL" id="THJ32448.1"/>
    </source>
</evidence>
<evidence type="ECO:0000313" key="3">
    <source>
        <dbReference type="Proteomes" id="UP000306236"/>
    </source>
</evidence>
<organism evidence="2 3">
    <name type="scientific">Lampropedia aestuarii</name>
    <dbReference type="NCBI Taxonomy" id="2562762"/>
    <lineage>
        <taxon>Bacteria</taxon>
        <taxon>Pseudomonadati</taxon>
        <taxon>Pseudomonadota</taxon>
        <taxon>Betaproteobacteria</taxon>
        <taxon>Burkholderiales</taxon>
        <taxon>Comamonadaceae</taxon>
        <taxon>Lampropedia</taxon>
    </lineage>
</organism>
<feature type="transmembrane region" description="Helical" evidence="1">
    <location>
        <begin position="106"/>
        <end position="134"/>
    </location>
</feature>
<feature type="transmembrane region" description="Helical" evidence="1">
    <location>
        <begin position="6"/>
        <end position="27"/>
    </location>
</feature>
<keyword evidence="1" id="KW-0472">Membrane</keyword>
<sequence>MFYEIFAFLIGTAAKFLATALLLRCVLQAMRINFSNPLGQLVLTTTNWLVRPVRKLIQATGRWDWVCVLLAYLIVALQLVLLIGVAGQLQLMPLVPIRAAFELLSIAIWLAIGLLLLMTALSWLMPGHWLYAIADRLCQPLLGPIRRRLPGTASGIDFSPMVLSLLLYIALIVVRRVELNLLSWMLM</sequence>
<proteinExistence type="predicted"/>
<feature type="transmembrane region" description="Helical" evidence="1">
    <location>
        <begin position="63"/>
        <end position="86"/>
    </location>
</feature>
<dbReference type="Pfam" id="PF02325">
    <property type="entry name" value="CCB3_YggT"/>
    <property type="match status" value="2"/>
</dbReference>
<name>A0A4S5BRH7_9BURK</name>
<gene>
    <name evidence="2" type="ORF">E8K88_12180</name>
</gene>
<dbReference type="EMBL" id="SSWX01000015">
    <property type="protein sequence ID" value="THJ32448.1"/>
    <property type="molecule type" value="Genomic_DNA"/>
</dbReference>